<protein>
    <submittedName>
        <fullName evidence="1">Uncharacterized protein</fullName>
    </submittedName>
</protein>
<sequence>RRFARLPLCRCLNTSASGAVHQTRFTRYGLALTVGAATSYLAWRLNSDAHRVALDANPAGEQTLRPETPSSTKDSSERNELSQPETPRDSIKSPEPIQDTKDGDRGEEPSKSMEAVGLTAPLQAKSTGITHMSGEWHMALAENNSKRHPPASFNQRKGQRALTASRSSMGCKIASRNTL</sequence>
<reference evidence="1 2" key="1">
    <citation type="journal article" date="2019" name="Nat. Ecol. Evol.">
        <title>Megaphylogeny resolves global patterns of mushroom evolution.</title>
        <authorList>
            <person name="Varga T."/>
            <person name="Krizsan K."/>
            <person name="Foldi C."/>
            <person name="Dima B."/>
            <person name="Sanchez-Garcia M."/>
            <person name="Sanchez-Ramirez S."/>
            <person name="Szollosi G.J."/>
            <person name="Szarkandi J.G."/>
            <person name="Papp V."/>
            <person name="Albert L."/>
            <person name="Andreopoulos W."/>
            <person name="Angelini C."/>
            <person name="Antonin V."/>
            <person name="Barry K.W."/>
            <person name="Bougher N.L."/>
            <person name="Buchanan P."/>
            <person name="Buyck B."/>
            <person name="Bense V."/>
            <person name="Catcheside P."/>
            <person name="Chovatia M."/>
            <person name="Cooper J."/>
            <person name="Damon W."/>
            <person name="Desjardin D."/>
            <person name="Finy P."/>
            <person name="Geml J."/>
            <person name="Haridas S."/>
            <person name="Hughes K."/>
            <person name="Justo A."/>
            <person name="Karasinski D."/>
            <person name="Kautmanova I."/>
            <person name="Kiss B."/>
            <person name="Kocsube S."/>
            <person name="Kotiranta H."/>
            <person name="LaButti K.M."/>
            <person name="Lechner B.E."/>
            <person name="Liimatainen K."/>
            <person name="Lipzen A."/>
            <person name="Lukacs Z."/>
            <person name="Mihaltcheva S."/>
            <person name="Morgado L.N."/>
            <person name="Niskanen T."/>
            <person name="Noordeloos M.E."/>
            <person name="Ohm R.A."/>
            <person name="Ortiz-Santana B."/>
            <person name="Ovrebo C."/>
            <person name="Racz N."/>
            <person name="Riley R."/>
            <person name="Savchenko A."/>
            <person name="Shiryaev A."/>
            <person name="Soop K."/>
            <person name="Spirin V."/>
            <person name="Szebenyi C."/>
            <person name="Tomsovsky M."/>
            <person name="Tulloss R.E."/>
            <person name="Uehling J."/>
            <person name="Grigoriev I.V."/>
            <person name="Vagvolgyi C."/>
            <person name="Papp T."/>
            <person name="Martin F.M."/>
            <person name="Miettinen O."/>
            <person name="Hibbett D.S."/>
            <person name="Nagy L.G."/>
        </authorList>
    </citation>
    <scope>NUCLEOTIDE SEQUENCE [LARGE SCALE GENOMIC DNA]</scope>
    <source>
        <strain evidence="1 2">NL-1719</strain>
    </source>
</reference>
<gene>
    <name evidence="1" type="ORF">BDN72DRAFT_936946</name>
</gene>
<accession>A0ACD3A762</accession>
<evidence type="ECO:0000313" key="2">
    <source>
        <dbReference type="Proteomes" id="UP000308600"/>
    </source>
</evidence>
<feature type="non-terminal residue" evidence="1">
    <location>
        <position position="179"/>
    </location>
</feature>
<keyword evidence="2" id="KW-1185">Reference proteome</keyword>
<organism evidence="1 2">
    <name type="scientific">Pluteus cervinus</name>
    <dbReference type="NCBI Taxonomy" id="181527"/>
    <lineage>
        <taxon>Eukaryota</taxon>
        <taxon>Fungi</taxon>
        <taxon>Dikarya</taxon>
        <taxon>Basidiomycota</taxon>
        <taxon>Agaricomycotina</taxon>
        <taxon>Agaricomycetes</taxon>
        <taxon>Agaricomycetidae</taxon>
        <taxon>Agaricales</taxon>
        <taxon>Pluteineae</taxon>
        <taxon>Pluteaceae</taxon>
        <taxon>Pluteus</taxon>
    </lineage>
</organism>
<proteinExistence type="predicted"/>
<dbReference type="EMBL" id="ML208690">
    <property type="protein sequence ID" value="TFK61144.1"/>
    <property type="molecule type" value="Genomic_DNA"/>
</dbReference>
<name>A0ACD3A762_9AGAR</name>
<evidence type="ECO:0000313" key="1">
    <source>
        <dbReference type="EMBL" id="TFK61144.1"/>
    </source>
</evidence>
<dbReference type="Proteomes" id="UP000308600">
    <property type="component" value="Unassembled WGS sequence"/>
</dbReference>
<feature type="non-terminal residue" evidence="1">
    <location>
        <position position="1"/>
    </location>
</feature>